<dbReference type="PANTHER" id="PTHR21301">
    <property type="entry name" value="REVERSE TRANSCRIPTASE"/>
    <property type="match status" value="1"/>
</dbReference>
<feature type="domain" description="Reverse transcriptase" evidence="1">
    <location>
        <begin position="1"/>
        <end position="246"/>
    </location>
</feature>
<accession>A0AAN8QEM2</accession>
<evidence type="ECO:0000313" key="3">
    <source>
        <dbReference type="Proteomes" id="UP001347796"/>
    </source>
</evidence>
<organism evidence="2 3">
    <name type="scientific">Patella caerulea</name>
    <name type="common">Rayed Mediterranean limpet</name>
    <dbReference type="NCBI Taxonomy" id="87958"/>
    <lineage>
        <taxon>Eukaryota</taxon>
        <taxon>Metazoa</taxon>
        <taxon>Spiralia</taxon>
        <taxon>Lophotrochozoa</taxon>
        <taxon>Mollusca</taxon>
        <taxon>Gastropoda</taxon>
        <taxon>Patellogastropoda</taxon>
        <taxon>Patelloidea</taxon>
        <taxon>Patellidae</taxon>
        <taxon>Patella</taxon>
    </lineage>
</organism>
<name>A0AAN8QEM2_PATCE</name>
<dbReference type="PANTHER" id="PTHR21301:SF10">
    <property type="entry name" value="REVERSE TRANSCRIPTASE DOMAIN-CONTAINING PROTEIN"/>
    <property type="match status" value="1"/>
</dbReference>
<comment type="caution">
    <text evidence="2">The sequence shown here is derived from an EMBL/GenBank/DDBJ whole genome shotgun (WGS) entry which is preliminary data.</text>
</comment>
<dbReference type="AlphaFoldDB" id="A0AAN8QEM2"/>
<evidence type="ECO:0000313" key="2">
    <source>
        <dbReference type="EMBL" id="KAK6191166.1"/>
    </source>
</evidence>
<evidence type="ECO:0000259" key="1">
    <source>
        <dbReference type="PROSITE" id="PS50878"/>
    </source>
</evidence>
<dbReference type="EMBL" id="JAZGQO010000002">
    <property type="protein sequence ID" value="KAK6191166.1"/>
    <property type="molecule type" value="Genomic_DNA"/>
</dbReference>
<dbReference type="Proteomes" id="UP001347796">
    <property type="component" value="Unassembled WGS sequence"/>
</dbReference>
<dbReference type="InterPro" id="IPR000477">
    <property type="entry name" value="RT_dom"/>
</dbReference>
<dbReference type="PROSITE" id="PS50878">
    <property type="entry name" value="RT_POL"/>
    <property type="match status" value="1"/>
</dbReference>
<proteinExistence type="predicted"/>
<gene>
    <name evidence="2" type="ORF">SNE40_002905</name>
</gene>
<keyword evidence="3" id="KW-1185">Reference proteome</keyword>
<reference evidence="2 3" key="1">
    <citation type="submission" date="2024-01" db="EMBL/GenBank/DDBJ databases">
        <title>The genome of the rayed Mediterranean limpet Patella caerulea (Linnaeus, 1758).</title>
        <authorList>
            <person name="Anh-Thu Weber A."/>
            <person name="Halstead-Nussloch G."/>
        </authorList>
    </citation>
    <scope>NUCLEOTIDE SEQUENCE [LARGE SCALE GENOMIC DNA]</scope>
    <source>
        <strain evidence="2">AATW-2023a</strain>
        <tissue evidence="2">Whole specimen</tissue>
    </source>
</reference>
<protein>
    <recommendedName>
        <fullName evidence="1">Reverse transcriptase domain-containing protein</fullName>
    </recommendedName>
</protein>
<sequence>MWILKNSKELLDGLQSRSLASISSIQTFDFSTLYTKIPYSKLKAWLKDIIHSVFSSKSGTARYQYLVVNYNSSYFVKYHSDSKNKFTAIKIIQMLDFLIDNIFIEFGGEIYQQVVGIPMGTNCAHLLADLFLYSYKAEYIQALVKTNKRLVRHFNFTYRYIDDVLSLNNPKFSDYVEFIYPDELEIKNTTDSDNYASYLDLRLDFDNCHRLSVKLYDKRDDFDFPIVNFPFISSNFPVSPAYGVFVSQLIHYARACSFHSDFLSRSRHLSTKLQLQGYLRIKLIKSFKKFYGRHIDLIGKYNMSLSAIILDIFN</sequence>